<keyword evidence="2 12" id="KW-0813">Transport</keyword>
<feature type="short sequence motif" description="TonB C-terminal box" evidence="13">
    <location>
        <begin position="694"/>
        <end position="711"/>
    </location>
</feature>
<evidence type="ECO:0000256" key="4">
    <source>
        <dbReference type="ARBA" id="ARBA00022496"/>
    </source>
</evidence>
<dbReference type="EMBL" id="JAVDRD010000005">
    <property type="protein sequence ID" value="MDR6511235.1"/>
    <property type="molecule type" value="Genomic_DNA"/>
</dbReference>
<evidence type="ECO:0000256" key="12">
    <source>
        <dbReference type="PROSITE-ProRule" id="PRU01360"/>
    </source>
</evidence>
<reference evidence="17 18" key="1">
    <citation type="submission" date="2023-07" db="EMBL/GenBank/DDBJ databases">
        <title>Sorghum-associated microbial communities from plants grown in Nebraska, USA.</title>
        <authorList>
            <person name="Schachtman D."/>
        </authorList>
    </citation>
    <scope>NUCLEOTIDE SEQUENCE [LARGE SCALE GENOMIC DNA]</scope>
    <source>
        <strain evidence="17 18">DS1027</strain>
    </source>
</reference>
<dbReference type="InterPro" id="IPR036942">
    <property type="entry name" value="Beta-barrel_TonB_sf"/>
</dbReference>
<evidence type="ECO:0000256" key="8">
    <source>
        <dbReference type="ARBA" id="ARBA00023065"/>
    </source>
</evidence>
<dbReference type="InterPro" id="IPR000531">
    <property type="entry name" value="Beta-barrel_TonB"/>
</dbReference>
<dbReference type="InterPro" id="IPR039426">
    <property type="entry name" value="TonB-dep_rcpt-like"/>
</dbReference>
<dbReference type="Pfam" id="PF07715">
    <property type="entry name" value="Plug"/>
    <property type="match status" value="1"/>
</dbReference>
<evidence type="ECO:0000256" key="3">
    <source>
        <dbReference type="ARBA" id="ARBA00022452"/>
    </source>
</evidence>
<dbReference type="RefSeq" id="WP_168351759.1">
    <property type="nucleotide sequence ID" value="NZ_JAVDRD010000005.1"/>
</dbReference>
<sequence>MLLAGTSAPAFAQAEGSGAAADEGAAAPGIVVTAERRSQSALSTPISVVALNADMLKARGVSDINSLQSQVPSLSFADYGNVKFVNIRGVGISEGAPNQSVGVAIHWDGTYVAREFVYGDSFFDVASVEVLRGPQGTYTGQNASGGAIYISSVRPDFNGTSGFGSVTLGNIGRKQVEAGVTTQLSDKLAVRLSGQVERRGSAFTNLGPTGAAQPVRYGNQPGNLSRFLGRAQLLYKPTDDLDLLLIHQYSDRRTDGLPTQSFAQAPVGNRTIAYDTDQALNTMYNRTTAVLNYSGIDAFKVRVLGTYQTTDQLSVRDNDYSTAATGTSSKITIHDRYYTGEIDLISPDNRPFTWTAGATMLNYRQPAFTVPNIAKGAPYEQSLTIFTDARRRNEAVFAEVGYKLGNGLEIKAGGRYSWDHVGFIDSYIAPAGPSGFRIPLNPGIRDFSEFTGRVALNWQIDPRLFIYGTISKGYKPGGTTPFGINYDAERVINYETGVKGRLFDDHLTASVSGFYMTYQNFQATYAADINNPATAITRNVNGTRIKGVEGQFDLKVGGFAADASFSVLDAKYGQFEIVQPAGLFGNGLPAQPELINLAGRTIPFAAKFSGAAGVSYVFALGKGSLTPSARISYQGAQWVNFFQAPYNRLPARTLVGARLTYKASDNWSLAAYVDNLLDNNYIASVDQVTDGIGSYILGQPREFGATLSFRF</sequence>
<comment type="similarity">
    <text evidence="12 14">Belongs to the TonB-dependent receptor family.</text>
</comment>
<keyword evidence="18" id="KW-1185">Reference proteome</keyword>
<keyword evidence="6" id="KW-0732">Signal</keyword>
<evidence type="ECO:0000256" key="7">
    <source>
        <dbReference type="ARBA" id="ARBA00023004"/>
    </source>
</evidence>
<organism evidence="17 18">
    <name type="scientific">Novosphingobium capsulatum</name>
    <dbReference type="NCBI Taxonomy" id="13688"/>
    <lineage>
        <taxon>Bacteria</taxon>
        <taxon>Pseudomonadati</taxon>
        <taxon>Pseudomonadota</taxon>
        <taxon>Alphaproteobacteria</taxon>
        <taxon>Sphingomonadales</taxon>
        <taxon>Sphingomonadaceae</taxon>
        <taxon>Novosphingobium</taxon>
    </lineage>
</organism>
<keyword evidence="17" id="KW-0675">Receptor</keyword>
<name>A0ABU1MLL4_9SPHN</name>
<evidence type="ECO:0000256" key="5">
    <source>
        <dbReference type="ARBA" id="ARBA00022692"/>
    </source>
</evidence>
<evidence type="ECO:0000256" key="1">
    <source>
        <dbReference type="ARBA" id="ARBA00004571"/>
    </source>
</evidence>
<keyword evidence="4" id="KW-0410">Iron transport</keyword>
<dbReference type="InterPro" id="IPR010917">
    <property type="entry name" value="TonB_rcpt_CS"/>
</dbReference>
<dbReference type="PANTHER" id="PTHR32552:SF81">
    <property type="entry name" value="TONB-DEPENDENT OUTER MEMBRANE RECEPTOR"/>
    <property type="match status" value="1"/>
</dbReference>
<keyword evidence="5 12" id="KW-0812">Transmembrane</keyword>
<evidence type="ECO:0000256" key="6">
    <source>
        <dbReference type="ARBA" id="ARBA00022729"/>
    </source>
</evidence>
<comment type="subcellular location">
    <subcellularLocation>
        <location evidence="1 12">Cell outer membrane</location>
        <topology evidence="1 12">Multi-pass membrane protein</topology>
    </subcellularLocation>
</comment>
<evidence type="ECO:0000256" key="2">
    <source>
        <dbReference type="ARBA" id="ARBA00022448"/>
    </source>
</evidence>
<feature type="domain" description="TonB-dependent receptor-like beta-barrel" evidence="15">
    <location>
        <begin position="249"/>
        <end position="676"/>
    </location>
</feature>
<gene>
    <name evidence="17" type="ORF">J2792_002107</name>
</gene>
<keyword evidence="8" id="KW-0406">Ion transport</keyword>
<dbReference type="Proteomes" id="UP001184150">
    <property type="component" value="Unassembled WGS sequence"/>
</dbReference>
<protein>
    <submittedName>
        <fullName evidence="17">Iron complex outermembrane receptor protein</fullName>
    </submittedName>
</protein>
<dbReference type="InterPro" id="IPR012910">
    <property type="entry name" value="Plug_dom"/>
</dbReference>
<evidence type="ECO:0000259" key="15">
    <source>
        <dbReference type="Pfam" id="PF00593"/>
    </source>
</evidence>
<keyword evidence="10 12" id="KW-0472">Membrane</keyword>
<feature type="domain" description="TonB-dependent receptor plug" evidence="16">
    <location>
        <begin position="42"/>
        <end position="147"/>
    </location>
</feature>
<dbReference type="PANTHER" id="PTHR32552">
    <property type="entry name" value="FERRICHROME IRON RECEPTOR-RELATED"/>
    <property type="match status" value="1"/>
</dbReference>
<comment type="caution">
    <text evidence="17">The sequence shown here is derived from an EMBL/GenBank/DDBJ whole genome shotgun (WGS) entry which is preliminary data.</text>
</comment>
<keyword evidence="9 14" id="KW-0798">TonB box</keyword>
<evidence type="ECO:0000259" key="16">
    <source>
        <dbReference type="Pfam" id="PF07715"/>
    </source>
</evidence>
<dbReference type="Gene3D" id="2.40.170.20">
    <property type="entry name" value="TonB-dependent receptor, beta-barrel domain"/>
    <property type="match status" value="1"/>
</dbReference>
<evidence type="ECO:0000313" key="17">
    <source>
        <dbReference type="EMBL" id="MDR6511235.1"/>
    </source>
</evidence>
<evidence type="ECO:0000256" key="10">
    <source>
        <dbReference type="ARBA" id="ARBA00023136"/>
    </source>
</evidence>
<proteinExistence type="inferred from homology"/>
<keyword evidence="7" id="KW-0408">Iron</keyword>
<accession>A0ABU1MLL4</accession>
<dbReference type="Pfam" id="PF00593">
    <property type="entry name" value="TonB_dep_Rec_b-barrel"/>
    <property type="match status" value="1"/>
</dbReference>
<evidence type="ECO:0000256" key="11">
    <source>
        <dbReference type="ARBA" id="ARBA00023237"/>
    </source>
</evidence>
<evidence type="ECO:0000256" key="9">
    <source>
        <dbReference type="ARBA" id="ARBA00023077"/>
    </source>
</evidence>
<evidence type="ECO:0000256" key="13">
    <source>
        <dbReference type="PROSITE-ProRule" id="PRU10144"/>
    </source>
</evidence>
<keyword evidence="11 12" id="KW-0998">Cell outer membrane</keyword>
<evidence type="ECO:0000256" key="14">
    <source>
        <dbReference type="RuleBase" id="RU003357"/>
    </source>
</evidence>
<dbReference type="SUPFAM" id="SSF56935">
    <property type="entry name" value="Porins"/>
    <property type="match status" value="1"/>
</dbReference>
<dbReference type="PROSITE" id="PS01156">
    <property type="entry name" value="TONB_DEPENDENT_REC_2"/>
    <property type="match status" value="1"/>
</dbReference>
<dbReference type="PROSITE" id="PS52016">
    <property type="entry name" value="TONB_DEPENDENT_REC_3"/>
    <property type="match status" value="1"/>
</dbReference>
<keyword evidence="3 12" id="KW-1134">Transmembrane beta strand</keyword>
<evidence type="ECO:0000313" key="18">
    <source>
        <dbReference type="Proteomes" id="UP001184150"/>
    </source>
</evidence>